<accession>A0ABQ7I0Y7</accession>
<gene>
    <name evidence="2" type="ORF">TCON_0700</name>
</gene>
<dbReference type="EMBL" id="SBIQ01000029">
    <property type="protein sequence ID" value="KAF7684096.1"/>
    <property type="molecule type" value="Genomic_DNA"/>
</dbReference>
<feature type="transmembrane region" description="Helical" evidence="1">
    <location>
        <begin position="187"/>
        <end position="206"/>
    </location>
</feature>
<name>A0ABQ7I0Y7_9MICR</name>
<evidence type="ECO:0000313" key="3">
    <source>
        <dbReference type="Proteomes" id="UP001516464"/>
    </source>
</evidence>
<keyword evidence="1" id="KW-0812">Transmembrane</keyword>
<feature type="transmembrane region" description="Helical" evidence="1">
    <location>
        <begin position="151"/>
        <end position="175"/>
    </location>
</feature>
<feature type="transmembrane region" description="Helical" evidence="1">
    <location>
        <begin position="252"/>
        <end position="271"/>
    </location>
</feature>
<protein>
    <submittedName>
        <fullName evidence="2">Uncharacterized protein</fullName>
    </submittedName>
</protein>
<reference evidence="2 3" key="1">
    <citation type="submission" date="2019-01" db="EMBL/GenBank/DDBJ databases">
        <title>Genomes sequencing and comparative genomics of infectious freshwater microsporidia, Cucumispora dikerogammari and Thelohania contejeani.</title>
        <authorList>
            <person name="Cormier A."/>
            <person name="Giraud I."/>
            <person name="Wattier R."/>
            <person name="Teixeira M."/>
            <person name="Grandjean F."/>
            <person name="Rigaud T."/>
            <person name="Cordaux R."/>
        </authorList>
    </citation>
    <scope>NUCLEOTIDE SEQUENCE [LARGE SCALE GENOMIC DNA]</scope>
    <source>
        <strain evidence="2">T1</strain>
        <tissue evidence="2">Spores</tissue>
    </source>
</reference>
<feature type="transmembrane region" description="Helical" evidence="1">
    <location>
        <begin position="129"/>
        <end position="145"/>
    </location>
</feature>
<evidence type="ECO:0000256" key="1">
    <source>
        <dbReference type="SAM" id="Phobius"/>
    </source>
</evidence>
<sequence>MATIKNSGIYIYGQLISLIISTFVFANIMIVADNPTVWPYALFLLVYLLIYINAQCYIYFKNIKVIETIPWYRYLLSGVCNFLGDYFLFLAYSKTTSYIIVLFSQLLYPKLVLIETFIFKSPSISIKKLISFLSLIIFCFLANYINSNEKMYMSVAGILLVNLSNLSYAINLFGQVSILEAVGIHHFLKRFSIFSIISGYIISIFHPNTLLNPMTLIRVYKTKLPYIILFMITKSIFLQSISMYINSYGVVAFNASIISYSVYFGTMMMIINGNINWYAFLLFGLCIIADLVLVSTSKIKT</sequence>
<evidence type="ECO:0000313" key="2">
    <source>
        <dbReference type="EMBL" id="KAF7684096.1"/>
    </source>
</evidence>
<keyword evidence="1" id="KW-1133">Transmembrane helix</keyword>
<keyword evidence="1" id="KW-0472">Membrane</keyword>
<feature type="transmembrane region" description="Helical" evidence="1">
    <location>
        <begin position="98"/>
        <end position="117"/>
    </location>
</feature>
<keyword evidence="3" id="KW-1185">Reference proteome</keyword>
<proteinExistence type="predicted"/>
<feature type="transmembrane region" description="Helical" evidence="1">
    <location>
        <begin position="9"/>
        <end position="32"/>
    </location>
</feature>
<feature type="transmembrane region" description="Helical" evidence="1">
    <location>
        <begin position="72"/>
        <end position="92"/>
    </location>
</feature>
<dbReference type="Proteomes" id="UP001516464">
    <property type="component" value="Unassembled WGS sequence"/>
</dbReference>
<feature type="transmembrane region" description="Helical" evidence="1">
    <location>
        <begin position="38"/>
        <end position="60"/>
    </location>
</feature>
<organism evidence="2 3">
    <name type="scientific">Astathelohania contejeani</name>
    <dbReference type="NCBI Taxonomy" id="164912"/>
    <lineage>
        <taxon>Eukaryota</taxon>
        <taxon>Fungi</taxon>
        <taxon>Fungi incertae sedis</taxon>
        <taxon>Microsporidia</taxon>
        <taxon>Astathelohaniidae</taxon>
        <taxon>Astathelohania</taxon>
    </lineage>
</organism>
<comment type="caution">
    <text evidence="2">The sequence shown here is derived from an EMBL/GenBank/DDBJ whole genome shotgun (WGS) entry which is preliminary data.</text>
</comment>
<feature type="transmembrane region" description="Helical" evidence="1">
    <location>
        <begin position="277"/>
        <end position="296"/>
    </location>
</feature>